<dbReference type="Proteomes" id="UP000887116">
    <property type="component" value="Unassembled WGS sequence"/>
</dbReference>
<keyword evidence="1" id="KW-0575">Peroxidase</keyword>
<reference evidence="1" key="1">
    <citation type="submission" date="2020-07" db="EMBL/GenBank/DDBJ databases">
        <title>Multicomponent nature underlies the extraordinary mechanical properties of spider dragline silk.</title>
        <authorList>
            <person name="Kono N."/>
            <person name="Nakamura H."/>
            <person name="Mori M."/>
            <person name="Yoshida Y."/>
            <person name="Ohtoshi R."/>
            <person name="Malay A.D."/>
            <person name="Moran D.A.P."/>
            <person name="Tomita M."/>
            <person name="Numata K."/>
            <person name="Arakawa K."/>
        </authorList>
    </citation>
    <scope>NUCLEOTIDE SEQUENCE</scope>
</reference>
<evidence type="ECO:0000313" key="1">
    <source>
        <dbReference type="EMBL" id="GFQ95618.1"/>
    </source>
</evidence>
<protein>
    <submittedName>
        <fullName evidence="1">PEROXIDASE_4 domain-containing protein</fullName>
    </submittedName>
</protein>
<dbReference type="AlphaFoldDB" id="A0A8X6G4S0"/>
<evidence type="ECO:0000313" key="2">
    <source>
        <dbReference type="Proteomes" id="UP000887116"/>
    </source>
</evidence>
<gene>
    <name evidence="1" type="primary">NCL1_46855</name>
    <name evidence="1" type="ORF">TNCT_96391</name>
</gene>
<keyword evidence="2" id="KW-1185">Reference proteome</keyword>
<accession>A0A8X6G4S0</accession>
<dbReference type="EMBL" id="BMAO01004592">
    <property type="protein sequence ID" value="GFQ95618.1"/>
    <property type="molecule type" value="Genomic_DNA"/>
</dbReference>
<organism evidence="1 2">
    <name type="scientific">Trichonephila clavata</name>
    <name type="common">Joro spider</name>
    <name type="synonym">Nephila clavata</name>
    <dbReference type="NCBI Taxonomy" id="2740835"/>
    <lineage>
        <taxon>Eukaryota</taxon>
        <taxon>Metazoa</taxon>
        <taxon>Ecdysozoa</taxon>
        <taxon>Arthropoda</taxon>
        <taxon>Chelicerata</taxon>
        <taxon>Arachnida</taxon>
        <taxon>Araneae</taxon>
        <taxon>Araneomorphae</taxon>
        <taxon>Entelegynae</taxon>
        <taxon>Araneoidea</taxon>
        <taxon>Nephilidae</taxon>
        <taxon>Trichonephila</taxon>
    </lineage>
</organism>
<keyword evidence="1" id="KW-0560">Oxidoreductase</keyword>
<dbReference type="OrthoDB" id="6413192at2759"/>
<sequence>MERFDADTISSYAFDGPHNINSQFLIIDMVRMVESVYETLMNGLDQEEVGRFLHTINRLSSDYREDRELLKKMADWCECRKKLIKMVQQNADELDRNTFIVMLGRVVGSSLQLFDSFNIGINKVFPLPFSDYLFNKSPILGIITETFFHFAPHLGFISLVCTVGEKLMVDMIIRKVSTMIREDIKQFEPIKKWFKETVTLNASIDRLFPHEIDKDIVSGIEEFLTGLGNDQKIFAAIFFSNIRINQKLFKDGRFLGKAFRFCRCDAAREWYKRVPVEAYLADQDNTFTDFRNELRELEALSPDSGATVEINRFCGKSILPSPVLTILNGFFMYYCYRRIQNGAVHIYSDCLRGLAKNSEPLLNFMMNIRERQTRINGL</sequence>
<name>A0A8X6G4S0_TRICU</name>
<proteinExistence type="predicted"/>
<dbReference type="GO" id="GO:0004601">
    <property type="term" value="F:peroxidase activity"/>
    <property type="evidence" value="ECO:0007669"/>
    <property type="project" value="UniProtKB-KW"/>
</dbReference>
<comment type="caution">
    <text evidence="1">The sequence shown here is derived from an EMBL/GenBank/DDBJ whole genome shotgun (WGS) entry which is preliminary data.</text>
</comment>